<dbReference type="Proteomes" id="UP000315577">
    <property type="component" value="Unassembled WGS sequence"/>
</dbReference>
<dbReference type="RefSeq" id="WP_132961285.1">
    <property type="nucleotide sequence ID" value="NZ_DAIPFN010000012.1"/>
</dbReference>
<dbReference type="Proteomes" id="UP000295536">
    <property type="component" value="Unassembled WGS sequence"/>
</dbReference>
<name>A0A4R3LP91_9BURK</name>
<dbReference type="InterPro" id="IPR009003">
    <property type="entry name" value="Peptidase_S1_PA"/>
</dbReference>
<keyword evidence="4" id="KW-1185">Reference proteome</keyword>
<dbReference type="SUPFAM" id="SSF50494">
    <property type="entry name" value="Trypsin-like serine proteases"/>
    <property type="match status" value="1"/>
</dbReference>
<reference evidence="2 4" key="2">
    <citation type="submission" date="2019-07" db="EMBL/GenBank/DDBJ databases">
        <title>Tepidimonas ignava SPS-1037 draft genome.</title>
        <authorList>
            <person name="Da Costa M.S."/>
            <person name="Froufe H.J.C."/>
            <person name="Egas C."/>
            <person name="Albuquerque L."/>
        </authorList>
    </citation>
    <scope>NUCLEOTIDE SEQUENCE [LARGE SCALE GENOMIC DNA]</scope>
    <source>
        <strain evidence="2 4">SPS-1037</strain>
    </source>
</reference>
<sequence length="276" mass="29764">MVSEALPRNPWAVDTPAKRLLFHTVRVETEMADGGSGTGTAFVVSHVHARGRTAFVVTNRHLVDDVVRGSLVFALAHQGQPLLGSRFEVRIDEFSEAWHRHPDPAVDLAVLPLQPLLDAAAAQGAPLYVEPIDSAALADAERLQRLDALEEVWFVGYPSGVWDQVNALPILRRGTTATPPGVDFEGRAEFLIDAAVYPGSSGSPVFVRAADGSGLWLAGVVAAVFFREESLRLSPAPVPASTSLQATGSEMIDLGLVIKAQAVRELLHDYLRHWQG</sequence>
<dbReference type="AlphaFoldDB" id="A0A4R3LP91"/>
<dbReference type="Gene3D" id="2.40.10.120">
    <property type="match status" value="1"/>
</dbReference>
<accession>A0A4R3LP91</accession>
<proteinExistence type="predicted"/>
<dbReference type="EMBL" id="SMAH01000001">
    <property type="protein sequence ID" value="TCS99816.1"/>
    <property type="molecule type" value="Genomic_DNA"/>
</dbReference>
<protein>
    <submittedName>
        <fullName evidence="1 2">Trypsin-like peptidase</fullName>
    </submittedName>
</protein>
<dbReference type="Pfam" id="PF13365">
    <property type="entry name" value="Trypsin_2"/>
    <property type="match status" value="1"/>
</dbReference>
<gene>
    <name evidence="1" type="ORF">EDC36_10183</name>
    <name evidence="2" type="ORF">Tigna_00575</name>
</gene>
<evidence type="ECO:0000313" key="3">
    <source>
        <dbReference type="Proteomes" id="UP000295536"/>
    </source>
</evidence>
<organism evidence="1 3">
    <name type="scientific">Tepidimonas ignava</name>
    <dbReference type="NCBI Taxonomy" id="114249"/>
    <lineage>
        <taxon>Bacteria</taxon>
        <taxon>Pseudomonadati</taxon>
        <taxon>Pseudomonadota</taxon>
        <taxon>Betaproteobacteria</taxon>
        <taxon>Burkholderiales</taxon>
        <taxon>Tepidimonas</taxon>
    </lineage>
</organism>
<reference evidence="1 3" key="1">
    <citation type="submission" date="2019-03" db="EMBL/GenBank/DDBJ databases">
        <title>Genomic Encyclopedia of Type Strains, Phase IV (KMG-IV): sequencing the most valuable type-strain genomes for metagenomic binning, comparative biology and taxonomic classification.</title>
        <authorList>
            <person name="Goeker M."/>
        </authorList>
    </citation>
    <scope>NUCLEOTIDE SEQUENCE [LARGE SCALE GENOMIC DNA]</scope>
    <source>
        <strain evidence="1 3">DSM 12034</strain>
    </source>
</reference>
<evidence type="ECO:0000313" key="1">
    <source>
        <dbReference type="EMBL" id="TCS99816.1"/>
    </source>
</evidence>
<evidence type="ECO:0000313" key="2">
    <source>
        <dbReference type="EMBL" id="TSE23201.1"/>
    </source>
</evidence>
<dbReference type="EMBL" id="VJNC01000003">
    <property type="protein sequence ID" value="TSE23201.1"/>
    <property type="molecule type" value="Genomic_DNA"/>
</dbReference>
<comment type="caution">
    <text evidence="1">The sequence shown here is derived from an EMBL/GenBank/DDBJ whole genome shotgun (WGS) entry which is preliminary data.</text>
</comment>
<evidence type="ECO:0000313" key="4">
    <source>
        <dbReference type="Proteomes" id="UP000315577"/>
    </source>
</evidence>
<dbReference type="OrthoDB" id="7191282at2"/>